<dbReference type="GO" id="GO:0005509">
    <property type="term" value="F:calcium ion binding"/>
    <property type="evidence" value="ECO:0007669"/>
    <property type="project" value="InterPro"/>
</dbReference>
<keyword evidence="7 10" id="KW-0143">Chaperone</keyword>
<feature type="compositionally biased region" description="Acidic residues" evidence="11">
    <location>
        <begin position="533"/>
        <end position="543"/>
    </location>
</feature>
<feature type="compositionally biased region" description="Basic residues" evidence="11">
    <location>
        <begin position="598"/>
        <end position="607"/>
    </location>
</feature>
<feature type="signal peptide" evidence="10">
    <location>
        <begin position="1"/>
        <end position="26"/>
    </location>
</feature>
<dbReference type="PROSITE" id="PS00805">
    <property type="entry name" value="CALRETICULIN_REPEAT"/>
    <property type="match status" value="1"/>
</dbReference>
<evidence type="ECO:0000256" key="5">
    <source>
        <dbReference type="ARBA" id="ARBA00022989"/>
    </source>
</evidence>
<evidence type="ECO:0000313" key="12">
    <source>
        <dbReference type="EMBL" id="SPP82854.1"/>
    </source>
</evidence>
<dbReference type="PRINTS" id="PR00626">
    <property type="entry name" value="CALRETICULIN"/>
</dbReference>
<dbReference type="OMA" id="KHAKPPN"/>
<dbReference type="GO" id="GO:0006457">
    <property type="term" value="P:protein folding"/>
    <property type="evidence" value="ECO:0007669"/>
    <property type="project" value="InterPro"/>
</dbReference>
<dbReference type="STRING" id="7266.A0A3B0JKJ9"/>
<dbReference type="InterPro" id="IPR013320">
    <property type="entry name" value="ConA-like_dom_sf"/>
</dbReference>
<gene>
    <name evidence="12" type="ORF">DGUA_6G017604</name>
</gene>
<feature type="compositionally biased region" description="Low complexity" evidence="11">
    <location>
        <begin position="520"/>
        <end position="531"/>
    </location>
</feature>
<evidence type="ECO:0000256" key="1">
    <source>
        <dbReference type="ARBA" id="ARBA00004115"/>
    </source>
</evidence>
<dbReference type="EMBL" id="OUUW01000007">
    <property type="protein sequence ID" value="SPP82854.1"/>
    <property type="molecule type" value="Genomic_DNA"/>
</dbReference>
<evidence type="ECO:0000256" key="8">
    <source>
        <dbReference type="ARBA" id="ARBA00053392"/>
    </source>
</evidence>
<keyword evidence="3 10" id="KW-0812">Transmembrane</keyword>
<feature type="transmembrane region" description="Helical" evidence="10">
    <location>
        <begin position="485"/>
        <end position="509"/>
    </location>
</feature>
<dbReference type="PROSITE" id="PS51257">
    <property type="entry name" value="PROKAR_LIPOPROTEIN"/>
    <property type="match status" value="1"/>
</dbReference>
<evidence type="ECO:0000256" key="4">
    <source>
        <dbReference type="ARBA" id="ARBA00022824"/>
    </source>
</evidence>
<organism evidence="12 13">
    <name type="scientific">Drosophila guanche</name>
    <name type="common">Fruit fly</name>
    <dbReference type="NCBI Taxonomy" id="7266"/>
    <lineage>
        <taxon>Eukaryota</taxon>
        <taxon>Metazoa</taxon>
        <taxon>Ecdysozoa</taxon>
        <taxon>Arthropoda</taxon>
        <taxon>Hexapoda</taxon>
        <taxon>Insecta</taxon>
        <taxon>Pterygota</taxon>
        <taxon>Neoptera</taxon>
        <taxon>Endopterygota</taxon>
        <taxon>Diptera</taxon>
        <taxon>Brachycera</taxon>
        <taxon>Muscomorpha</taxon>
        <taxon>Ephydroidea</taxon>
        <taxon>Drosophilidae</taxon>
        <taxon>Drosophila</taxon>
        <taxon>Sophophora</taxon>
    </lineage>
</organism>
<feature type="compositionally biased region" description="Basic and acidic residues" evidence="11">
    <location>
        <begin position="568"/>
        <end position="581"/>
    </location>
</feature>
<dbReference type="SUPFAM" id="SSF63887">
    <property type="entry name" value="P-domain of calnexin/calreticulin"/>
    <property type="match status" value="1"/>
</dbReference>
<feature type="region of interest" description="Disordered" evidence="11">
    <location>
        <begin position="265"/>
        <end position="323"/>
    </location>
</feature>
<evidence type="ECO:0000256" key="10">
    <source>
        <dbReference type="RuleBase" id="RU362126"/>
    </source>
</evidence>
<keyword evidence="10" id="KW-0732">Signal</keyword>
<keyword evidence="4 10" id="KW-0256">Endoplasmic reticulum</keyword>
<dbReference type="PROSITE" id="PS00804">
    <property type="entry name" value="CALRETICULIN_2"/>
    <property type="match status" value="1"/>
</dbReference>
<comment type="similarity">
    <text evidence="2 10">Belongs to the calreticulin family.</text>
</comment>
<evidence type="ECO:0000313" key="13">
    <source>
        <dbReference type="Proteomes" id="UP000268350"/>
    </source>
</evidence>
<feature type="disulfide bond" evidence="9">
    <location>
        <begin position="162"/>
        <end position="197"/>
    </location>
</feature>
<evidence type="ECO:0000256" key="9">
    <source>
        <dbReference type="PIRSR" id="PIRSR601580-3"/>
    </source>
</evidence>
<sequence length="607" mass="68207">MQWKLGGSIAALALLLACNILLSVTADVEFGVDADDFEDGQVEDVQEEAVGADEELVYESPVIEPKKFHFADHFDNVDESSKLWVHSQAKKDDIAEEISKYDGIWSWESPQRIVWAKDKGLVLKSKAKHAAISARLRKQFDFKTEKPLVVQYEVTLQEGQDCGGSYIKLLSAGKETEDLKAFNDKTPYTIMFGPDKCGNDVKLHFIFRHVNPINGTITEKHCNKPKNRLDDLFKDKLPHLYQLVVHPDNSFEIRVDHKIVNEGSLLTDFKPPVNPPAQIDDPNDHKPESWDEREKIPDPTASKPSDWDEDAPPQLPDPDAVMPEDWLEDEPDMIFDPTASKPDDWDAEIDGEWEAPLVDNPVCEKAVGCGKWKAPLIQNPNYKGKWRAPSIDNPNYQGKWSPRKIANPDFFEDLKPFRMTPISAVGLELWSMSSDILFDNLIVTDDVAVARDFAAMSFDIKRRYIDRESDSFVNKVVDLAKTNPVVAGLIMVVFVVLFVFITIWCRFGAAKKEDAAKRAAAQAKKTDAPQPDDAPEEEEESDPSSERAAGDSSKESTPLSASPKKNKKSDLEDNVETKPEEAEGSDEPAQTEEPTTKSTRKRAVRKE</sequence>
<dbReference type="InterPro" id="IPR018124">
    <property type="entry name" value="Calret/calnex_CS"/>
</dbReference>
<protein>
    <submittedName>
        <fullName evidence="12">Blast:Calnexin</fullName>
    </submittedName>
</protein>
<keyword evidence="6 10" id="KW-0472">Membrane</keyword>
<keyword evidence="13" id="KW-1185">Reference proteome</keyword>
<feature type="region of interest" description="Disordered" evidence="11">
    <location>
        <begin position="520"/>
        <end position="607"/>
    </location>
</feature>
<dbReference type="SUPFAM" id="SSF49899">
    <property type="entry name" value="Concanavalin A-like lectins/glucanases"/>
    <property type="match status" value="1"/>
</dbReference>
<feature type="chain" id="PRO_5017101335" evidence="10">
    <location>
        <begin position="27"/>
        <end position="607"/>
    </location>
</feature>
<dbReference type="InterPro" id="IPR009033">
    <property type="entry name" value="Calreticulin/calnexin_P_dom_sf"/>
</dbReference>
<keyword evidence="9" id="KW-1015">Disulfide bond</keyword>
<reference evidence="13" key="1">
    <citation type="submission" date="2018-01" db="EMBL/GenBank/DDBJ databases">
        <authorList>
            <person name="Alioto T."/>
            <person name="Alioto T."/>
        </authorList>
    </citation>
    <scope>NUCLEOTIDE SEQUENCE [LARGE SCALE GENOMIC DNA]</scope>
</reference>
<dbReference type="Gene3D" id="2.10.250.10">
    <property type="entry name" value="Calreticulin/calnexin, P domain"/>
    <property type="match status" value="1"/>
</dbReference>
<accession>A0A3B0JKJ9</accession>
<evidence type="ECO:0000256" key="11">
    <source>
        <dbReference type="SAM" id="MobiDB-lite"/>
    </source>
</evidence>
<keyword evidence="5 10" id="KW-1133">Transmembrane helix</keyword>
<dbReference type="Pfam" id="PF00262">
    <property type="entry name" value="Calreticulin"/>
    <property type="match status" value="1"/>
</dbReference>
<dbReference type="FunFam" id="2.60.120.200:FF:000011">
    <property type="entry name" value="Probable calnexin"/>
    <property type="match status" value="1"/>
</dbReference>
<name>A0A3B0JKJ9_DROGU</name>
<dbReference type="Gene3D" id="2.60.120.200">
    <property type="match status" value="1"/>
</dbReference>
<evidence type="ECO:0000256" key="2">
    <source>
        <dbReference type="ARBA" id="ARBA00010983"/>
    </source>
</evidence>
<dbReference type="OrthoDB" id="1938156at2759"/>
<dbReference type="AlphaFoldDB" id="A0A3B0JKJ9"/>
<dbReference type="PANTHER" id="PTHR11073">
    <property type="entry name" value="CALRETICULIN AND CALNEXIN"/>
    <property type="match status" value="1"/>
</dbReference>
<dbReference type="GO" id="GO:0036503">
    <property type="term" value="P:ERAD pathway"/>
    <property type="evidence" value="ECO:0007669"/>
    <property type="project" value="TreeGrafter"/>
</dbReference>
<feature type="compositionally biased region" description="Basic and acidic residues" evidence="11">
    <location>
        <begin position="544"/>
        <end position="554"/>
    </location>
</feature>
<dbReference type="PANTHER" id="PTHR11073:SF1">
    <property type="entry name" value="CALNEXIN 14D-RELATED"/>
    <property type="match status" value="1"/>
</dbReference>
<dbReference type="GO" id="GO:0005789">
    <property type="term" value="C:endoplasmic reticulum membrane"/>
    <property type="evidence" value="ECO:0007669"/>
    <property type="project" value="UniProtKB-SubCell"/>
</dbReference>
<comment type="subcellular location">
    <subcellularLocation>
        <location evidence="1">Endoplasmic reticulum membrane</location>
        <topology evidence="1">Single-pass type I membrane protein</topology>
    </subcellularLocation>
</comment>
<dbReference type="FunFam" id="2.10.250.10:FF:000001">
    <property type="entry name" value="Calnexin homolog"/>
    <property type="match status" value="1"/>
</dbReference>
<evidence type="ECO:0000256" key="7">
    <source>
        <dbReference type="ARBA" id="ARBA00023186"/>
    </source>
</evidence>
<dbReference type="Proteomes" id="UP000268350">
    <property type="component" value="Unassembled WGS sequence"/>
</dbReference>
<evidence type="ECO:0000256" key="3">
    <source>
        <dbReference type="ARBA" id="ARBA00022692"/>
    </source>
</evidence>
<proteinExistence type="inferred from homology"/>
<evidence type="ECO:0000256" key="6">
    <source>
        <dbReference type="ARBA" id="ARBA00023136"/>
    </source>
</evidence>
<dbReference type="InterPro" id="IPR001580">
    <property type="entry name" value="Calret/calnex"/>
</dbReference>
<comment type="function">
    <text evidence="8">Calcium-binding protein that interacts with newly synthesized monoglucosylated glycoproteins in the endoplasmic reticulum. It may act in assisting protein assembly and/or in the retention within the ER of unassembled protein subunits. It seems to play a major role in the quality control apparatus of the ER by the retention of incorrectly folded proteins. Required for embryogenesis and larval development under heat and ER stress conditions. May be important for germ cell development. Involved in neuronal necrotic cell death.</text>
</comment>
<feature type="compositionally biased region" description="Basic and acidic residues" evidence="11">
    <location>
        <begin position="282"/>
        <end position="297"/>
    </location>
</feature>
<dbReference type="GO" id="GO:0051082">
    <property type="term" value="F:unfolded protein binding"/>
    <property type="evidence" value="ECO:0007669"/>
    <property type="project" value="InterPro"/>
</dbReference>